<evidence type="ECO:0000313" key="1">
    <source>
        <dbReference type="EMBL" id="KIL80751.1"/>
    </source>
</evidence>
<evidence type="ECO:0008006" key="3">
    <source>
        <dbReference type="Google" id="ProtNLM"/>
    </source>
</evidence>
<gene>
    <name evidence="1" type="ORF">SD77_0599</name>
</gene>
<dbReference type="EMBL" id="JXLP01000001">
    <property type="protein sequence ID" value="KIL80751.1"/>
    <property type="molecule type" value="Genomic_DNA"/>
</dbReference>
<dbReference type="Proteomes" id="UP000031982">
    <property type="component" value="Unassembled WGS sequence"/>
</dbReference>
<proteinExistence type="predicted"/>
<sequence>MIKLYYKNYTVFHKELPRFDQFFFQNGFFSFTEKYGLVGYF</sequence>
<name>A0ABR5B187_BACBA</name>
<reference evidence="1 2" key="1">
    <citation type="submission" date="2015-01" db="EMBL/GenBank/DDBJ databases">
        <title>Genome Assembly of Bacillus badius MTCC 1458.</title>
        <authorList>
            <person name="Verma A."/>
            <person name="Khatri I."/>
            <person name="Mual P."/>
            <person name="Subramanian S."/>
            <person name="Krishnamurthi S."/>
        </authorList>
    </citation>
    <scope>NUCLEOTIDE SEQUENCE [LARGE SCALE GENOMIC DNA]</scope>
    <source>
        <strain evidence="1 2">MTCC 1458</strain>
    </source>
</reference>
<evidence type="ECO:0000313" key="2">
    <source>
        <dbReference type="Proteomes" id="UP000031982"/>
    </source>
</evidence>
<accession>A0ABR5B187</accession>
<keyword evidence="2" id="KW-1185">Reference proteome</keyword>
<protein>
    <recommendedName>
        <fullName evidence="3">Mobile element protein</fullName>
    </recommendedName>
</protein>
<organism evidence="1 2">
    <name type="scientific">Bacillus badius</name>
    <dbReference type="NCBI Taxonomy" id="1455"/>
    <lineage>
        <taxon>Bacteria</taxon>
        <taxon>Bacillati</taxon>
        <taxon>Bacillota</taxon>
        <taxon>Bacilli</taxon>
        <taxon>Bacillales</taxon>
        <taxon>Bacillaceae</taxon>
        <taxon>Pseudobacillus</taxon>
    </lineage>
</organism>
<comment type="caution">
    <text evidence="1">The sequence shown here is derived from an EMBL/GenBank/DDBJ whole genome shotgun (WGS) entry which is preliminary data.</text>
</comment>